<gene>
    <name evidence="2" type="ORF">AVDCRST_MAG60-546</name>
</gene>
<evidence type="ECO:0000313" key="2">
    <source>
        <dbReference type="EMBL" id="CAA9376484.1"/>
    </source>
</evidence>
<protein>
    <submittedName>
        <fullName evidence="2">FIG01964566: Predicted membrane protein, hemolysin III homolog</fullName>
    </submittedName>
</protein>
<dbReference type="EMBL" id="CADCUN010000059">
    <property type="protein sequence ID" value="CAA9376484.1"/>
    <property type="molecule type" value="Genomic_DNA"/>
</dbReference>
<name>A0A6J4N7P7_9ACTN</name>
<accession>A0A6J4N7P7</accession>
<evidence type="ECO:0000256" key="1">
    <source>
        <dbReference type="SAM" id="MobiDB-lite"/>
    </source>
</evidence>
<feature type="compositionally biased region" description="Basic residues" evidence="1">
    <location>
        <begin position="1"/>
        <end position="22"/>
    </location>
</feature>
<feature type="non-terminal residue" evidence="2">
    <location>
        <position position="240"/>
    </location>
</feature>
<dbReference type="AlphaFoldDB" id="A0A6J4N7P7"/>
<feature type="region of interest" description="Disordered" evidence="1">
    <location>
        <begin position="1"/>
        <end position="48"/>
    </location>
</feature>
<sequence>ERHPARPLRRALGARRRGHRRGQASPARLVAPRQRPRGPRCRDRAGRAVPRCHDPHRVRRVRRHRAGALHRVGDLPPRQLVTRRPGAAEALRPLQHLPADRRLLHPLRPAAARRPGAVADACHRLERRPRRGGHEGPLEWGTALAIGPHLHRARLGPGVLLRRLRQRRRGALRRQHRNHRHRARRGRRCVLHHRRRHLWHQAAQPVAAVVRLPRGLPHLHDPRLRQPLRRCLGGDLLPAL</sequence>
<organism evidence="2">
    <name type="scientific">uncultured Nocardioides sp</name>
    <dbReference type="NCBI Taxonomy" id="198441"/>
    <lineage>
        <taxon>Bacteria</taxon>
        <taxon>Bacillati</taxon>
        <taxon>Actinomycetota</taxon>
        <taxon>Actinomycetes</taxon>
        <taxon>Propionibacteriales</taxon>
        <taxon>Nocardioidaceae</taxon>
        <taxon>Nocardioides</taxon>
        <taxon>environmental samples</taxon>
    </lineage>
</organism>
<reference evidence="2" key="1">
    <citation type="submission" date="2020-02" db="EMBL/GenBank/DDBJ databases">
        <authorList>
            <person name="Meier V. D."/>
        </authorList>
    </citation>
    <scope>NUCLEOTIDE SEQUENCE</scope>
    <source>
        <strain evidence="2">AVDCRST_MAG60</strain>
    </source>
</reference>
<feature type="non-terminal residue" evidence="2">
    <location>
        <position position="1"/>
    </location>
</feature>
<proteinExistence type="predicted"/>